<dbReference type="Proteomes" id="UP001172708">
    <property type="component" value="Unassembled WGS sequence"/>
</dbReference>
<sequence length="299" mass="32819">MSIRGLIAEAQRLPRPFTVDEVRGLATPRGIEAAVARGELVRVAPGHYASALHSESWSVRSLAACAWMPSGSALTGRGALFERGILEQAPDVADVVVPRGCHRRGPDWVRVVSQTHPISAELMPRGTVTADAPLALIHAFAREPEYSRESLVYGACAAGRIDPGTVTELVDRLPRVRGRRRLVRLLGNAADGIESHLELQGATTVLTGAAFANIVRQHRLTVRRDSYRVDAYDPPTRTAFEFDGGQWHSRPSQRVRDLRRDAVLTSAGIATVRFGYWDVVERPQWCRAIALRTLAERAA</sequence>
<dbReference type="Gene3D" id="3.40.960.10">
    <property type="entry name" value="VSR Endonuclease"/>
    <property type="match status" value="1"/>
</dbReference>
<evidence type="ECO:0008006" key="3">
    <source>
        <dbReference type="Google" id="ProtNLM"/>
    </source>
</evidence>
<accession>A0ABT8GGU0</accession>
<comment type="caution">
    <text evidence="1">The sequence shown here is derived from an EMBL/GenBank/DDBJ whole genome shotgun (WGS) entry which is preliminary data.</text>
</comment>
<reference evidence="1" key="1">
    <citation type="submission" date="2023-06" db="EMBL/GenBank/DDBJ databases">
        <title>Egi l300058.</title>
        <authorList>
            <person name="Gao L."/>
            <person name="Fang B.-Z."/>
            <person name="Li W.-J."/>
        </authorList>
    </citation>
    <scope>NUCLEOTIDE SEQUENCE</scope>
    <source>
        <strain evidence="1">EGI L300058</strain>
    </source>
</reference>
<proteinExistence type="predicted"/>
<gene>
    <name evidence="1" type="ORF">QQX02_06065</name>
</gene>
<dbReference type="EMBL" id="JAUHQA010000001">
    <property type="protein sequence ID" value="MDN4480486.1"/>
    <property type="molecule type" value="Genomic_DNA"/>
</dbReference>
<name>A0ABT8GGU0_9MICO</name>
<dbReference type="RefSeq" id="WP_301141890.1">
    <property type="nucleotide sequence ID" value="NZ_JAUHQA010000001.1"/>
</dbReference>
<evidence type="ECO:0000313" key="2">
    <source>
        <dbReference type="Proteomes" id="UP001172708"/>
    </source>
</evidence>
<organism evidence="1 2">
    <name type="scientific">Demequina muriae</name>
    <dbReference type="NCBI Taxonomy" id="3051664"/>
    <lineage>
        <taxon>Bacteria</taxon>
        <taxon>Bacillati</taxon>
        <taxon>Actinomycetota</taxon>
        <taxon>Actinomycetes</taxon>
        <taxon>Micrococcales</taxon>
        <taxon>Demequinaceae</taxon>
        <taxon>Demequina</taxon>
    </lineage>
</organism>
<evidence type="ECO:0000313" key="1">
    <source>
        <dbReference type="EMBL" id="MDN4480486.1"/>
    </source>
</evidence>
<keyword evidence="2" id="KW-1185">Reference proteome</keyword>
<protein>
    <recommendedName>
        <fullName evidence="3">Transcriptional regulator, AbiEi antitoxin, Type IV TA system</fullName>
    </recommendedName>
</protein>